<dbReference type="InterPro" id="IPR037185">
    <property type="entry name" value="EmrE-like"/>
</dbReference>
<feature type="domain" description="EamA" evidence="7">
    <location>
        <begin position="49"/>
        <end position="180"/>
    </location>
</feature>
<gene>
    <name evidence="8" type="ORF">C5L14_26410</name>
</gene>
<feature type="transmembrane region" description="Helical" evidence="6">
    <location>
        <begin position="221"/>
        <end position="242"/>
    </location>
</feature>
<dbReference type="PANTHER" id="PTHR32322:SF9">
    <property type="entry name" value="AMINO-ACID METABOLITE EFFLUX PUMP-RELATED"/>
    <property type="match status" value="1"/>
</dbReference>
<keyword evidence="4 6" id="KW-0472">Membrane</keyword>
<accession>A0A2S9Q5R9</accession>
<organism evidence="8 9">
    <name type="scientific">Labrys okinawensis</name>
    <dbReference type="NCBI Taxonomy" id="346911"/>
    <lineage>
        <taxon>Bacteria</taxon>
        <taxon>Pseudomonadati</taxon>
        <taxon>Pseudomonadota</taxon>
        <taxon>Alphaproteobacteria</taxon>
        <taxon>Hyphomicrobiales</taxon>
        <taxon>Xanthobacteraceae</taxon>
        <taxon>Labrys</taxon>
    </lineage>
</organism>
<evidence type="ECO:0000256" key="2">
    <source>
        <dbReference type="ARBA" id="ARBA00022692"/>
    </source>
</evidence>
<evidence type="ECO:0000313" key="9">
    <source>
        <dbReference type="Proteomes" id="UP000237682"/>
    </source>
</evidence>
<sequence length="368" mass="38609">MKSNMPELRQNRLSAPDASAVPDARALALQAAILSQATRWSDLAAGVGGYLSGLGAALIWSGWWTVTRLGVVNDLAASDLAALRFGISGLLLLPLVWRDWPAIRLVAPWHLLFMVVGAGAPYALVAATGVRLTSAGLGGAITVGLLPAFTLILSTLFLREPVTRALITGIACILAGAGCVIAGTWNAGYDASGLGFFVVGALMWAGYTVSLRYTGLRPLTATAVICVASLLLYTPVWLIMSGPEHLFAAAARELLLQLLYQPLLSAIAALYCYGRAIRRLGATRASVFAAIVPLFSVIIAAVVLHESPSMIEAFGAALLSAGAMVAARRPPARPRQSTISRSCRPVSAGSSAATITTDQQQPQRPRRI</sequence>
<dbReference type="InterPro" id="IPR050638">
    <property type="entry name" value="AA-Vitamin_Transporters"/>
</dbReference>
<evidence type="ECO:0000256" key="4">
    <source>
        <dbReference type="ARBA" id="ARBA00023136"/>
    </source>
</evidence>
<feature type="transmembrane region" description="Helical" evidence="6">
    <location>
        <begin position="109"/>
        <end position="130"/>
    </location>
</feature>
<dbReference type="GO" id="GO:0016020">
    <property type="term" value="C:membrane"/>
    <property type="evidence" value="ECO:0007669"/>
    <property type="project" value="UniProtKB-SubCell"/>
</dbReference>
<dbReference type="Pfam" id="PF00892">
    <property type="entry name" value="EamA"/>
    <property type="match status" value="2"/>
</dbReference>
<feature type="transmembrane region" description="Helical" evidence="6">
    <location>
        <begin position="136"/>
        <end position="158"/>
    </location>
</feature>
<feature type="transmembrane region" description="Helical" evidence="6">
    <location>
        <begin position="285"/>
        <end position="304"/>
    </location>
</feature>
<comment type="caution">
    <text evidence="8">The sequence shown here is derived from an EMBL/GenBank/DDBJ whole genome shotgun (WGS) entry which is preliminary data.</text>
</comment>
<feature type="transmembrane region" description="Helical" evidence="6">
    <location>
        <begin position="43"/>
        <end position="63"/>
    </location>
</feature>
<keyword evidence="9" id="KW-1185">Reference proteome</keyword>
<evidence type="ECO:0000313" key="8">
    <source>
        <dbReference type="EMBL" id="PRH84712.1"/>
    </source>
</evidence>
<dbReference type="PANTHER" id="PTHR32322">
    <property type="entry name" value="INNER MEMBRANE TRANSPORTER"/>
    <property type="match status" value="1"/>
</dbReference>
<keyword evidence="2 6" id="KW-0812">Transmembrane</keyword>
<evidence type="ECO:0000256" key="1">
    <source>
        <dbReference type="ARBA" id="ARBA00004141"/>
    </source>
</evidence>
<feature type="transmembrane region" description="Helical" evidence="6">
    <location>
        <begin position="75"/>
        <end position="97"/>
    </location>
</feature>
<evidence type="ECO:0000256" key="5">
    <source>
        <dbReference type="SAM" id="MobiDB-lite"/>
    </source>
</evidence>
<dbReference type="SUPFAM" id="SSF103481">
    <property type="entry name" value="Multidrug resistance efflux transporter EmrE"/>
    <property type="match status" value="2"/>
</dbReference>
<feature type="transmembrane region" description="Helical" evidence="6">
    <location>
        <begin position="310"/>
        <end position="327"/>
    </location>
</feature>
<dbReference type="InterPro" id="IPR000620">
    <property type="entry name" value="EamA_dom"/>
</dbReference>
<name>A0A2S9Q5R9_9HYPH</name>
<reference evidence="8 9" key="1">
    <citation type="submission" date="2018-02" db="EMBL/GenBank/DDBJ databases">
        <title>Whole genome sequencing of endophytic bacterium.</title>
        <authorList>
            <person name="Eedara R."/>
            <person name="Podile A.R."/>
        </authorList>
    </citation>
    <scope>NUCLEOTIDE SEQUENCE [LARGE SCALE GENOMIC DNA]</scope>
    <source>
        <strain evidence="8 9">RP1T</strain>
    </source>
</reference>
<feature type="compositionally biased region" description="Low complexity" evidence="5">
    <location>
        <begin position="359"/>
        <end position="368"/>
    </location>
</feature>
<evidence type="ECO:0000256" key="3">
    <source>
        <dbReference type="ARBA" id="ARBA00022989"/>
    </source>
</evidence>
<comment type="subcellular location">
    <subcellularLocation>
        <location evidence="1">Membrane</location>
        <topology evidence="1">Multi-pass membrane protein</topology>
    </subcellularLocation>
</comment>
<feature type="domain" description="EamA" evidence="7">
    <location>
        <begin position="192"/>
        <end position="326"/>
    </location>
</feature>
<dbReference type="OrthoDB" id="7743310at2"/>
<feature type="region of interest" description="Disordered" evidence="5">
    <location>
        <begin position="329"/>
        <end position="368"/>
    </location>
</feature>
<evidence type="ECO:0000259" key="7">
    <source>
        <dbReference type="Pfam" id="PF00892"/>
    </source>
</evidence>
<protein>
    <recommendedName>
        <fullName evidence="7">EamA domain-containing protein</fullName>
    </recommendedName>
</protein>
<feature type="transmembrane region" description="Helical" evidence="6">
    <location>
        <begin position="191"/>
        <end position="209"/>
    </location>
</feature>
<dbReference type="AlphaFoldDB" id="A0A2S9Q5R9"/>
<dbReference type="Proteomes" id="UP000237682">
    <property type="component" value="Unassembled WGS sequence"/>
</dbReference>
<feature type="compositionally biased region" description="Polar residues" evidence="5">
    <location>
        <begin position="348"/>
        <end position="358"/>
    </location>
</feature>
<keyword evidence="3 6" id="KW-1133">Transmembrane helix</keyword>
<evidence type="ECO:0000256" key="6">
    <source>
        <dbReference type="SAM" id="Phobius"/>
    </source>
</evidence>
<dbReference type="EMBL" id="PUEJ01000012">
    <property type="protein sequence ID" value="PRH84712.1"/>
    <property type="molecule type" value="Genomic_DNA"/>
</dbReference>
<feature type="transmembrane region" description="Helical" evidence="6">
    <location>
        <begin position="254"/>
        <end position="273"/>
    </location>
</feature>
<feature type="transmembrane region" description="Helical" evidence="6">
    <location>
        <begin position="165"/>
        <end position="185"/>
    </location>
</feature>
<proteinExistence type="predicted"/>